<reference evidence="2 3" key="1">
    <citation type="submission" date="2021-07" db="EMBL/GenBank/DDBJ databases">
        <authorList>
            <person name="Kim M.K."/>
        </authorList>
    </citation>
    <scope>NUCLEOTIDE SEQUENCE [LARGE SCALE GENOMIC DNA]</scope>
    <source>
        <strain evidence="2 3">HLY7-15</strain>
    </source>
</reference>
<dbReference type="InterPro" id="IPR003593">
    <property type="entry name" value="AAA+_ATPase"/>
</dbReference>
<dbReference type="Pfam" id="PF06745">
    <property type="entry name" value="ATPase"/>
    <property type="match status" value="1"/>
</dbReference>
<evidence type="ECO:0000259" key="1">
    <source>
        <dbReference type="PROSITE" id="PS51192"/>
    </source>
</evidence>
<dbReference type="PROSITE" id="PS51192">
    <property type="entry name" value="HELICASE_ATP_BIND_1"/>
    <property type="match status" value="1"/>
</dbReference>
<sequence>MPIKFLDGLAHAHLRNTITHDGEPLYGEIWFYEQLLEIERLQLVEDTWYVKWNYTLSAHPDSRNKSEGQIDYLVISKYGVLVIEIKGGNINLNDGNFAYEYQGNLTPCQDPFIQAKENMYSLNTLLNDRDVFFYRAVIFPHDTKFKPVGPSYEGYAHQFFSRLDTLNKNDREQAESLHRFLVKLARTARAKMVEAITSNKSSQQLNSLAFQRYPELSVKKIEQVKRALFPNSTSYGFNPESLNRIIQDENVEIFDGLRKNKKIMIQGPPGSGKTVLARKFIADQILKDQRGVYLCATKLLSAYMTHDLLTLNRIDPNSLAIRTFPYDAIDDYVDRILEDKTVDFVVVDEAQEFMDKGLDDLICKMGEKLGGPRFLLLYDDQQAFMASFTDLDFFPNYVCDNYGFVHYEFSTVYRSSQSKNITSFCKELRECETHRIPQLIDKALVPTFKVRSPQLGKIVRETYEKARSLEDTSLSFSDTILLIESGAIDEFKAMVKQFYSTLTEELTEENIGIAPAKLRYTTPLKFKGLEKPNVILVIRDKIDAHNLVQTYVGATRAMMGLNAYIWETGA</sequence>
<dbReference type="Gene3D" id="3.40.50.300">
    <property type="entry name" value="P-loop containing nucleotide triphosphate hydrolases"/>
    <property type="match status" value="1"/>
</dbReference>
<keyword evidence="3" id="KW-1185">Reference proteome</keyword>
<protein>
    <submittedName>
        <fullName evidence="2">NERD domain-containing protein</fullName>
    </submittedName>
</protein>
<comment type="caution">
    <text evidence="2">The sequence shown here is derived from an EMBL/GenBank/DDBJ whole genome shotgun (WGS) entry which is preliminary data.</text>
</comment>
<accession>A0ABS6XE93</accession>
<proteinExistence type="predicted"/>
<dbReference type="InterPro" id="IPR014774">
    <property type="entry name" value="KaiC-like_dom"/>
</dbReference>
<dbReference type="InterPro" id="IPR027417">
    <property type="entry name" value="P-loop_NTPase"/>
</dbReference>
<dbReference type="InterPro" id="IPR011528">
    <property type="entry name" value="NERD"/>
</dbReference>
<dbReference type="SMART" id="SM00382">
    <property type="entry name" value="AAA"/>
    <property type="match status" value="1"/>
</dbReference>
<dbReference type="RefSeq" id="WP_199110365.1">
    <property type="nucleotide sequence ID" value="NZ_JAHWXQ010000003.1"/>
</dbReference>
<dbReference type="Pfam" id="PF08378">
    <property type="entry name" value="NERD"/>
    <property type="match status" value="1"/>
</dbReference>
<name>A0ABS6XE93_9BACT</name>
<gene>
    <name evidence="2" type="ORF">KYK27_12405</name>
</gene>
<evidence type="ECO:0000313" key="3">
    <source>
        <dbReference type="Proteomes" id="UP000774935"/>
    </source>
</evidence>
<evidence type="ECO:0000313" key="2">
    <source>
        <dbReference type="EMBL" id="MBW3365853.1"/>
    </source>
</evidence>
<dbReference type="InterPro" id="IPR014001">
    <property type="entry name" value="Helicase_ATP-bd"/>
</dbReference>
<organism evidence="2 3">
    <name type="scientific">Pontibacter populi</name>
    <dbReference type="NCBI Taxonomy" id="890055"/>
    <lineage>
        <taxon>Bacteria</taxon>
        <taxon>Pseudomonadati</taxon>
        <taxon>Bacteroidota</taxon>
        <taxon>Cytophagia</taxon>
        <taxon>Cytophagales</taxon>
        <taxon>Hymenobacteraceae</taxon>
        <taxon>Pontibacter</taxon>
    </lineage>
</organism>
<dbReference type="SUPFAM" id="SSF52540">
    <property type="entry name" value="P-loop containing nucleoside triphosphate hydrolases"/>
    <property type="match status" value="1"/>
</dbReference>
<dbReference type="EMBL" id="JAHWXQ010000003">
    <property type="protein sequence ID" value="MBW3365853.1"/>
    <property type="molecule type" value="Genomic_DNA"/>
</dbReference>
<dbReference type="Proteomes" id="UP000774935">
    <property type="component" value="Unassembled WGS sequence"/>
</dbReference>
<feature type="domain" description="Helicase ATP-binding" evidence="1">
    <location>
        <begin position="254"/>
        <end position="377"/>
    </location>
</feature>